<evidence type="ECO:0000313" key="3">
    <source>
        <dbReference type="Proteomes" id="UP000737018"/>
    </source>
</evidence>
<dbReference type="Proteomes" id="UP000737018">
    <property type="component" value="Unassembled WGS sequence"/>
</dbReference>
<accession>A0A8J4RWV8</accession>
<dbReference type="OrthoDB" id="10537755at2759"/>
<proteinExistence type="predicted"/>
<comment type="caution">
    <text evidence="2">The sequence shown here is derived from an EMBL/GenBank/DDBJ whole genome shotgun (WGS) entry which is preliminary data.</text>
</comment>
<dbReference type="EMBL" id="JRKL02000222">
    <property type="protein sequence ID" value="KAF3973652.1"/>
    <property type="molecule type" value="Genomic_DNA"/>
</dbReference>
<reference evidence="2" key="1">
    <citation type="submission" date="2020-03" db="EMBL/GenBank/DDBJ databases">
        <title>Castanea mollissima Vanexum genome sequencing.</title>
        <authorList>
            <person name="Staton M."/>
        </authorList>
    </citation>
    <scope>NUCLEOTIDE SEQUENCE</scope>
    <source>
        <tissue evidence="2">Leaf</tissue>
    </source>
</reference>
<gene>
    <name evidence="2" type="ORF">CMV_002946</name>
</gene>
<name>A0A8J4RWV8_9ROSI</name>
<evidence type="ECO:0000313" key="2">
    <source>
        <dbReference type="EMBL" id="KAF3973652.1"/>
    </source>
</evidence>
<organism evidence="2 3">
    <name type="scientific">Castanea mollissima</name>
    <name type="common">Chinese chestnut</name>
    <dbReference type="NCBI Taxonomy" id="60419"/>
    <lineage>
        <taxon>Eukaryota</taxon>
        <taxon>Viridiplantae</taxon>
        <taxon>Streptophyta</taxon>
        <taxon>Embryophyta</taxon>
        <taxon>Tracheophyta</taxon>
        <taxon>Spermatophyta</taxon>
        <taxon>Magnoliopsida</taxon>
        <taxon>eudicotyledons</taxon>
        <taxon>Gunneridae</taxon>
        <taxon>Pentapetalae</taxon>
        <taxon>rosids</taxon>
        <taxon>fabids</taxon>
        <taxon>Fagales</taxon>
        <taxon>Fagaceae</taxon>
        <taxon>Castanea</taxon>
    </lineage>
</organism>
<dbReference type="AlphaFoldDB" id="A0A8J4RWV8"/>
<evidence type="ECO:0000256" key="1">
    <source>
        <dbReference type="SAM" id="MobiDB-lite"/>
    </source>
</evidence>
<protein>
    <submittedName>
        <fullName evidence="2">Uncharacterized protein</fullName>
    </submittedName>
</protein>
<keyword evidence="3" id="KW-1185">Reference proteome</keyword>
<feature type="region of interest" description="Disordered" evidence="1">
    <location>
        <begin position="1"/>
        <end position="34"/>
    </location>
</feature>
<sequence length="156" mass="17750">MTINRATLGRIQVDHTREEASGFQGNGHSSLGKSSYLEADSTYGSGAKVRGTPKLQRGDFRYSKTHDNLEAGMGSVQRPIEKDGLETVERQQWATRIPMEDDECCDEWLLYDEWINKSQRQTERVFQRNNSEHLIEKQGRGIFGAQFSGKFSGQYP</sequence>